<dbReference type="InterPro" id="IPR006315">
    <property type="entry name" value="OM_autotransptr_brl_dom"/>
</dbReference>
<protein>
    <submittedName>
        <fullName evidence="2">Autotransporter outer membrane beta-barrel domain-containing protein</fullName>
    </submittedName>
</protein>
<dbReference type="PRINTS" id="PR01484">
    <property type="entry name" value="PRTACTNFAMLY"/>
</dbReference>
<evidence type="ECO:0000259" key="1">
    <source>
        <dbReference type="PROSITE" id="PS51208"/>
    </source>
</evidence>
<comment type="caution">
    <text evidence="2">The sequence shown here is derived from an EMBL/GenBank/DDBJ whole genome shotgun (WGS) entry which is preliminary data.</text>
</comment>
<dbReference type="InterPro" id="IPR036709">
    <property type="entry name" value="Autotransporte_beta_dom_sf"/>
</dbReference>
<dbReference type="SMART" id="SM00869">
    <property type="entry name" value="Autotransporter"/>
    <property type="match status" value="1"/>
</dbReference>
<reference evidence="2 3" key="1">
    <citation type="submission" date="2019-10" db="EMBL/GenBank/DDBJ databases">
        <title>Genome diversity of Sutterella seckii.</title>
        <authorList>
            <person name="Chaplin A.V."/>
            <person name="Sokolova S.R."/>
            <person name="Mosin K.A."/>
            <person name="Ivanova E.L."/>
            <person name="Kochetkova T.O."/>
            <person name="Goltsov A.Y."/>
            <person name="Trofimov D.Y."/>
            <person name="Efimov B.A."/>
        </authorList>
    </citation>
    <scope>NUCLEOTIDE SEQUENCE [LARGE SCALE GENOMIC DNA]</scope>
    <source>
        <strain evidence="2 3">ASD393</strain>
    </source>
</reference>
<feature type="domain" description="Autotransporter" evidence="1">
    <location>
        <begin position="337"/>
        <end position="599"/>
    </location>
</feature>
<dbReference type="AlphaFoldDB" id="A0A6I1EIY7"/>
<dbReference type="PROSITE" id="PS51208">
    <property type="entry name" value="AUTOTRANSPORTER"/>
    <property type="match status" value="1"/>
</dbReference>
<accession>A0A6I1EIY7</accession>
<dbReference type="OrthoDB" id="8649870at2"/>
<name>A0A6I1EIY7_9BURK</name>
<organism evidence="2 3">
    <name type="scientific">Sutterella seckii</name>
    <dbReference type="NCBI Taxonomy" id="1944635"/>
    <lineage>
        <taxon>Bacteria</taxon>
        <taxon>Pseudomonadati</taxon>
        <taxon>Pseudomonadota</taxon>
        <taxon>Betaproteobacteria</taxon>
        <taxon>Burkholderiales</taxon>
        <taxon>Sutterellaceae</taxon>
        <taxon>Sutterella</taxon>
    </lineage>
</organism>
<dbReference type="InterPro" id="IPR003991">
    <property type="entry name" value="Pertactin_virulence_factor"/>
</dbReference>
<sequence>MRPALQVFCGGSGESLDPTISMTGADSISIIGRSDDLDSPGTGILLNDKSSNWEGTKSADVVMQAKKIAIAGESYGIFAERLTENSGYSKVYLAAEDSVSITADANSKFNTAMHLNNETGSGIEVNINAPKVLIDGTIDTVNSSVAVASDVAVINGNIMQTASSGLKLSGRTAGVKGYALVAGNVDSTNVELTNQSVDQTKGTFKVASLTSSNSTLTFSTMEKGGVTIDTLNGDLGLRAASSITEKLGSAEEAVKTIKEKVLVSANSKDALLSDLSGEASDLTSAWTYDAAADTVVKEGGTNLSPTLTALQKTAGANLAQWRYEVNHLSDRLGDVRNQKGAVGSWARVYGSEAKLSDSVSTKLRANSIQVGADVKVGDNWIVGGAFGYTDQDADYSNGESSTDGYTLAVYGSAYFPCGGYVDLIARAGRLSTDIDATTVSKFDASYDNTAFGVSAEIGYRWDVSKIFYLTPQAELSYGYVRGEDFTGSNGIRVDQDNFETLVGRVGFQAGANFAEGAGTVYLTASLNHDFRGEAEASAVRGDSAVQRLYEDLGGTWVSYGVGAQFNMSESWSFYGSLTRANGSDYQENYKYSVGTRFVF</sequence>
<dbReference type="InterPro" id="IPR005546">
    <property type="entry name" value="Autotransporte_beta"/>
</dbReference>
<evidence type="ECO:0000313" key="3">
    <source>
        <dbReference type="Proteomes" id="UP000430564"/>
    </source>
</evidence>
<dbReference type="PANTHER" id="PTHR35037">
    <property type="entry name" value="C-TERMINAL REGION OF AIDA-LIKE PROTEIN"/>
    <property type="match status" value="1"/>
</dbReference>
<dbReference type="PANTHER" id="PTHR35037:SF3">
    <property type="entry name" value="C-TERMINAL REGION OF AIDA-LIKE PROTEIN"/>
    <property type="match status" value="1"/>
</dbReference>
<evidence type="ECO:0000313" key="2">
    <source>
        <dbReference type="EMBL" id="KAB7657143.1"/>
    </source>
</evidence>
<dbReference type="GO" id="GO:0019867">
    <property type="term" value="C:outer membrane"/>
    <property type="evidence" value="ECO:0007669"/>
    <property type="project" value="InterPro"/>
</dbReference>
<proteinExistence type="predicted"/>
<dbReference type="EMBL" id="WEHX01000061">
    <property type="protein sequence ID" value="KAB7657143.1"/>
    <property type="molecule type" value="Genomic_DNA"/>
</dbReference>
<dbReference type="Proteomes" id="UP000430564">
    <property type="component" value="Unassembled WGS sequence"/>
</dbReference>
<dbReference type="NCBIfam" id="TIGR01414">
    <property type="entry name" value="autotrans_barl"/>
    <property type="match status" value="1"/>
</dbReference>
<dbReference type="InterPro" id="IPR051551">
    <property type="entry name" value="Autotransporter_adhesion"/>
</dbReference>
<dbReference type="SUPFAM" id="SSF103515">
    <property type="entry name" value="Autotransporter"/>
    <property type="match status" value="1"/>
</dbReference>
<dbReference type="Pfam" id="PF03797">
    <property type="entry name" value="Autotransporter"/>
    <property type="match status" value="1"/>
</dbReference>
<gene>
    <name evidence="2" type="ORF">GBM95_08395</name>
</gene>
<dbReference type="Gene3D" id="2.40.128.130">
    <property type="entry name" value="Autotransporter beta-domain"/>
    <property type="match status" value="1"/>
</dbReference>